<evidence type="ECO:0000313" key="2">
    <source>
        <dbReference type="Proteomes" id="UP000002420"/>
    </source>
</evidence>
<evidence type="ECO:0008006" key="3">
    <source>
        <dbReference type="Google" id="ProtNLM"/>
    </source>
</evidence>
<organism evidence="1 2">
    <name type="scientific">Trichlorobacter lovleyi (strain ATCC BAA-1151 / DSM 17278 / SZ)</name>
    <name type="common">Geobacter lovleyi</name>
    <dbReference type="NCBI Taxonomy" id="398767"/>
    <lineage>
        <taxon>Bacteria</taxon>
        <taxon>Pseudomonadati</taxon>
        <taxon>Thermodesulfobacteriota</taxon>
        <taxon>Desulfuromonadia</taxon>
        <taxon>Geobacterales</taxon>
        <taxon>Geobacteraceae</taxon>
        <taxon>Trichlorobacter</taxon>
    </lineage>
</organism>
<reference evidence="1 2" key="1">
    <citation type="submission" date="2008-05" db="EMBL/GenBank/DDBJ databases">
        <title>Complete sequence of chromosome of Geobacter lovleyi SZ.</title>
        <authorList>
            <consortium name="US DOE Joint Genome Institute"/>
            <person name="Lucas S."/>
            <person name="Copeland A."/>
            <person name="Lapidus A."/>
            <person name="Glavina del Rio T."/>
            <person name="Dalin E."/>
            <person name="Tice H."/>
            <person name="Bruce D."/>
            <person name="Goodwin L."/>
            <person name="Pitluck S."/>
            <person name="Chertkov O."/>
            <person name="Meincke L."/>
            <person name="Brettin T."/>
            <person name="Detter J.C."/>
            <person name="Han C."/>
            <person name="Tapia R."/>
            <person name="Kuske C.R."/>
            <person name="Schmutz J."/>
            <person name="Larimer F."/>
            <person name="Land M."/>
            <person name="Hauser L."/>
            <person name="Kyrpides N."/>
            <person name="Mikhailova N."/>
            <person name="Sung Y."/>
            <person name="Fletcher K.E."/>
            <person name="Ritalahti K.M."/>
            <person name="Loeffler F.E."/>
            <person name="Richardson P."/>
        </authorList>
    </citation>
    <scope>NUCLEOTIDE SEQUENCE [LARGE SCALE GENOMIC DNA]</scope>
    <source>
        <strain evidence="2">ATCC BAA-1151 / DSM 17278 / SZ</strain>
    </source>
</reference>
<sequence length="138" mass="14271">MDKNILAVMVMIILLGTGCAAKRPVLYPNELYRSGGAEKARQEIDSCLKLAEEADTQGRLAEEVAAKTGKSALVGGATGAVVGAITGSALRGGLIGAAAGGTAALVSSAIKTPEDSPVFRRFVEICLYEKGYQVLGWQ</sequence>
<dbReference type="eggNOG" id="ENOG5032RKS">
    <property type="taxonomic scope" value="Bacteria"/>
</dbReference>
<dbReference type="OrthoDB" id="9796758at2"/>
<gene>
    <name evidence="1" type="ordered locus">Glov_1765</name>
</gene>
<dbReference type="AlphaFoldDB" id="B3EB87"/>
<dbReference type="RefSeq" id="WP_012469821.1">
    <property type="nucleotide sequence ID" value="NC_010814.1"/>
</dbReference>
<name>B3EB87_TRIL1</name>
<dbReference type="HOGENOM" id="CLU_154429_1_0_7"/>
<evidence type="ECO:0000313" key="1">
    <source>
        <dbReference type="EMBL" id="ACD95481.1"/>
    </source>
</evidence>
<dbReference type="Proteomes" id="UP000002420">
    <property type="component" value="Chromosome"/>
</dbReference>
<protein>
    <recommendedName>
        <fullName evidence="3">Glycine-zipper-containing OmpA-like membrane domain-containing protein</fullName>
    </recommendedName>
</protein>
<keyword evidence="2" id="KW-1185">Reference proteome</keyword>
<proteinExistence type="predicted"/>
<dbReference type="PROSITE" id="PS51257">
    <property type="entry name" value="PROKAR_LIPOPROTEIN"/>
    <property type="match status" value="1"/>
</dbReference>
<dbReference type="KEGG" id="glo:Glov_1765"/>
<dbReference type="EMBL" id="CP001089">
    <property type="protein sequence ID" value="ACD95481.1"/>
    <property type="molecule type" value="Genomic_DNA"/>
</dbReference>
<dbReference type="STRING" id="398767.Glov_1765"/>
<accession>B3EB87</accession>